<evidence type="ECO:0000313" key="1">
    <source>
        <dbReference type="EMBL" id="GAB36476.1"/>
    </source>
</evidence>
<proteinExistence type="predicted"/>
<gene>
    <name evidence="1" type="ORF">GOOTI_221_00190</name>
</gene>
<organism evidence="1 2">
    <name type="scientific">Gordonia otitidis (strain DSM 44809 / CCUG 52243 / JCM 12355 / NBRC 100426 / IFM 10032)</name>
    <dbReference type="NCBI Taxonomy" id="1108044"/>
    <lineage>
        <taxon>Bacteria</taxon>
        <taxon>Bacillati</taxon>
        <taxon>Actinomycetota</taxon>
        <taxon>Actinomycetes</taxon>
        <taxon>Mycobacteriales</taxon>
        <taxon>Gordoniaceae</taxon>
        <taxon>Gordonia</taxon>
    </lineage>
</organism>
<evidence type="ECO:0008006" key="3">
    <source>
        <dbReference type="Google" id="ProtNLM"/>
    </source>
</evidence>
<name>H5TSL8_GORO1</name>
<dbReference type="AlphaFoldDB" id="H5TSL8"/>
<reference evidence="1" key="1">
    <citation type="submission" date="2012-02" db="EMBL/GenBank/DDBJ databases">
        <title>Whole genome shotgun sequence of Gordonia otitidis NBRC 100426.</title>
        <authorList>
            <person name="Yoshida I."/>
            <person name="Hosoyama A."/>
            <person name="Tsuchikane K."/>
            <person name="Katsumata H."/>
            <person name="Yamazaki S."/>
            <person name="Fujita N."/>
        </authorList>
    </citation>
    <scope>NUCLEOTIDE SEQUENCE [LARGE SCALE GENOMIC DNA]</scope>
    <source>
        <strain evidence="1">NBRC 100426</strain>
    </source>
</reference>
<accession>H5TSL8</accession>
<dbReference type="Pfam" id="PF13830">
    <property type="entry name" value="DUF4192"/>
    <property type="match status" value="1"/>
</dbReference>
<dbReference type="RefSeq" id="WP_007240657.1">
    <property type="nucleotide sequence ID" value="NZ_BAFB01000221.1"/>
</dbReference>
<protein>
    <recommendedName>
        <fullName evidence="3">DUF4192 domain-containing protein</fullName>
    </recommendedName>
</protein>
<dbReference type="InterPro" id="IPR025447">
    <property type="entry name" value="DUF4192"/>
</dbReference>
<dbReference type="EMBL" id="BAFB01000221">
    <property type="protein sequence ID" value="GAB36476.1"/>
    <property type="molecule type" value="Genomic_DNA"/>
</dbReference>
<comment type="caution">
    <text evidence="1">The sequence shown here is derived from an EMBL/GenBank/DDBJ whole genome shotgun (WGS) entry which is preliminary data.</text>
</comment>
<dbReference type="Proteomes" id="UP000005038">
    <property type="component" value="Unassembled WGS sequence"/>
</dbReference>
<keyword evidence="2" id="KW-1185">Reference proteome</keyword>
<evidence type="ECO:0000313" key="2">
    <source>
        <dbReference type="Proteomes" id="UP000005038"/>
    </source>
</evidence>
<sequence>MPNTITSITTLLASIPAFFGFVPTESVVMLGARGPEGVGVLATRVDLDDAGVTIDLPYVSAVMEHQGVTHVHVVVVSDGAVTTQHPVLSVFADHFRDNTTIVVQSLVQVSTLGEAGRLWWDHLTGGVGITADYRDSIATAEKAASGEAVLDSRASMEAQFARDDTRQAGWLNSATVDAVAAVRDVIAAMHDHRLVDEQLAAKVAAVIRHRKDRRDAILRTVIYNAVEAAEVFTRCATMLSGQDRADVLTLSVVAHYCAGRGSVARSALEVAASETSTPDNLLVLTSKALDRGLHPDKFSQLLGDLTDDTVASGLLGGEFPPYE</sequence>